<dbReference type="KEGG" id="bgp:BGL_1c12130"/>
<evidence type="ECO:0000313" key="3">
    <source>
        <dbReference type="Proteomes" id="UP000031838"/>
    </source>
</evidence>
<feature type="domain" description="Malonyl-CoA:ACP transacylase (MAT)" evidence="1">
    <location>
        <begin position="6"/>
        <end position="300"/>
    </location>
</feature>
<reference evidence="2 3" key="2">
    <citation type="journal article" date="2016" name="Appl. Microbiol. Biotechnol.">
        <title>Mutations improving production and secretion of extracellular lipase by Burkholderia glumae PG1.</title>
        <authorList>
            <person name="Knapp A."/>
            <person name="Voget S."/>
            <person name="Gao R."/>
            <person name="Zaburannyi N."/>
            <person name="Krysciak D."/>
            <person name="Breuer M."/>
            <person name="Hauer B."/>
            <person name="Streit W.R."/>
            <person name="Muller R."/>
            <person name="Daniel R."/>
            <person name="Jaeger K.E."/>
        </authorList>
    </citation>
    <scope>NUCLEOTIDE SEQUENCE [LARGE SCALE GENOMIC DNA]</scope>
    <source>
        <strain evidence="2 3">PG1</strain>
    </source>
</reference>
<keyword evidence="3" id="KW-1185">Reference proteome</keyword>
<evidence type="ECO:0000259" key="1">
    <source>
        <dbReference type="SMART" id="SM00827"/>
    </source>
</evidence>
<gene>
    <name evidence="2" type="ORF">BGL_1c12130</name>
</gene>
<dbReference type="Pfam" id="PF00698">
    <property type="entry name" value="Acyl_transf_1"/>
    <property type="match status" value="1"/>
</dbReference>
<reference evidence="3" key="1">
    <citation type="submission" date="2011-03" db="EMBL/GenBank/DDBJ databases">
        <authorList>
            <person name="Voget S."/>
            <person name="Streit W.R."/>
            <person name="Jaeger K.E."/>
            <person name="Daniel R."/>
        </authorList>
    </citation>
    <scope>NUCLEOTIDE SEQUENCE [LARGE SCALE GENOMIC DNA]</scope>
    <source>
        <strain evidence="3">PG1</strain>
    </source>
</reference>
<organism evidence="2 3">
    <name type="scientific">Burkholderia plantarii</name>
    <dbReference type="NCBI Taxonomy" id="41899"/>
    <lineage>
        <taxon>Bacteria</taxon>
        <taxon>Pseudomonadati</taxon>
        <taxon>Pseudomonadota</taxon>
        <taxon>Betaproteobacteria</taxon>
        <taxon>Burkholderiales</taxon>
        <taxon>Burkholderiaceae</taxon>
        <taxon>Burkholderia</taxon>
    </lineage>
</organism>
<dbReference type="PANTHER" id="PTHR42681:SF6">
    <property type="entry name" value="BLL0263 PROTEIN"/>
    <property type="match status" value="1"/>
</dbReference>
<dbReference type="EMBL" id="CP002580">
    <property type="protein sequence ID" value="AJK45735.1"/>
    <property type="molecule type" value="Genomic_DNA"/>
</dbReference>
<dbReference type="InterPro" id="IPR016035">
    <property type="entry name" value="Acyl_Trfase/lysoPLipase"/>
</dbReference>
<name>A0A0B6RXG0_BURPL</name>
<dbReference type="HOGENOM" id="CLU_030558_4_0_4"/>
<dbReference type="AlphaFoldDB" id="A0A0B6RXG0"/>
<dbReference type="InterPro" id="IPR001227">
    <property type="entry name" value="Ac_transferase_dom_sf"/>
</dbReference>
<dbReference type="SMART" id="SM00827">
    <property type="entry name" value="PKS_AT"/>
    <property type="match status" value="1"/>
</dbReference>
<dbReference type="GO" id="GO:0005829">
    <property type="term" value="C:cytosol"/>
    <property type="evidence" value="ECO:0007669"/>
    <property type="project" value="TreeGrafter"/>
</dbReference>
<dbReference type="Gene3D" id="3.40.366.10">
    <property type="entry name" value="Malonyl-Coenzyme A Acyl Carrier Protein, domain 2"/>
    <property type="match status" value="1"/>
</dbReference>
<dbReference type="InterPro" id="IPR014043">
    <property type="entry name" value="Acyl_transferase_dom"/>
</dbReference>
<dbReference type="GO" id="GO:0004314">
    <property type="term" value="F:[acyl-carrier-protein] S-malonyltransferase activity"/>
    <property type="evidence" value="ECO:0007669"/>
    <property type="project" value="TreeGrafter"/>
</dbReference>
<sequence length="313" mass="31886">MTIALLCSGQGQQGPDMFELLGEGGMPASLEPLFAQAAGWFGADPRDWVRTADDDALRGNGAAQRLCTLHALAAHARLAPLLPRRRCVAGYSVGEIAAWHVAGRIGASDTLDLIAARADAMDAASTGDEGMLFVRGLGRAAVEALCAGRDAAIAIVNPGDAWVLAGAADALAELADAAHAQGAARVVPVPVRIASHTRRLASAVPVFRAALGAVSLSRGAAGTRLVSGIDGAVVIDDGSGLDKLARQIAEPVDWAACLAACVEAGASAFVELGPGRALAEMASGAYPSIPARSLADFRSWDGVRAWLERVAGA</sequence>
<dbReference type="InterPro" id="IPR016036">
    <property type="entry name" value="Malonyl_transacylase_ACP-bd"/>
</dbReference>
<keyword evidence="2" id="KW-0808">Transferase</keyword>
<dbReference type="PANTHER" id="PTHR42681">
    <property type="entry name" value="MALONYL-COA-ACYL CARRIER PROTEIN TRANSACYLASE, MITOCHONDRIAL"/>
    <property type="match status" value="1"/>
</dbReference>
<evidence type="ECO:0000313" key="2">
    <source>
        <dbReference type="EMBL" id="AJK45735.1"/>
    </source>
</evidence>
<proteinExistence type="predicted"/>
<dbReference type="Proteomes" id="UP000031838">
    <property type="component" value="Chromosome 1"/>
</dbReference>
<dbReference type="RefSeq" id="WP_042624412.1">
    <property type="nucleotide sequence ID" value="NZ_CP002580.1"/>
</dbReference>
<dbReference type="InterPro" id="IPR050858">
    <property type="entry name" value="Mal-CoA-ACP_Trans/PKS_FabD"/>
</dbReference>
<accession>A0A0B6RXG0</accession>
<dbReference type="SUPFAM" id="SSF52151">
    <property type="entry name" value="FabD/lysophospholipase-like"/>
    <property type="match status" value="1"/>
</dbReference>
<dbReference type="SUPFAM" id="SSF55048">
    <property type="entry name" value="Probable ACP-binding domain of malonyl-CoA ACP transacylase"/>
    <property type="match status" value="1"/>
</dbReference>
<dbReference type="GO" id="GO:0006633">
    <property type="term" value="P:fatty acid biosynthetic process"/>
    <property type="evidence" value="ECO:0007669"/>
    <property type="project" value="TreeGrafter"/>
</dbReference>
<protein>
    <submittedName>
        <fullName evidence="2">Acyl transferase domain protein</fullName>
    </submittedName>
</protein>
<dbReference type="Gene3D" id="3.30.70.250">
    <property type="entry name" value="Malonyl-CoA ACP transacylase, ACP-binding"/>
    <property type="match status" value="1"/>
</dbReference>